<dbReference type="GO" id="GO:0006412">
    <property type="term" value="P:translation"/>
    <property type="evidence" value="ECO:0007669"/>
    <property type="project" value="InterPro"/>
</dbReference>
<name>A0A1G2JAB9_9BACT</name>
<evidence type="ECO:0000256" key="6">
    <source>
        <dbReference type="RuleBase" id="RU000661"/>
    </source>
</evidence>
<protein>
    <recommendedName>
        <fullName evidence="4 6">50S ribosomal protein L17</fullName>
    </recommendedName>
</protein>
<dbReference type="PANTHER" id="PTHR14413:SF16">
    <property type="entry name" value="LARGE RIBOSOMAL SUBUNIT PROTEIN BL17M"/>
    <property type="match status" value="1"/>
</dbReference>
<dbReference type="SUPFAM" id="SSF64263">
    <property type="entry name" value="Prokaryotic ribosomal protein L17"/>
    <property type="match status" value="1"/>
</dbReference>
<dbReference type="EMBL" id="MHPP01000026">
    <property type="protein sequence ID" value="OGZ83923.1"/>
    <property type="molecule type" value="Genomic_DNA"/>
</dbReference>
<organism evidence="7 8">
    <name type="scientific">Candidatus Staskawiczbacteria bacterium RIFOXYC1_FULL_38_18</name>
    <dbReference type="NCBI Taxonomy" id="1802229"/>
    <lineage>
        <taxon>Bacteria</taxon>
        <taxon>Candidatus Staskawicziibacteriota</taxon>
    </lineage>
</organism>
<proteinExistence type="inferred from homology"/>
<evidence type="ECO:0000256" key="3">
    <source>
        <dbReference type="ARBA" id="ARBA00023274"/>
    </source>
</evidence>
<dbReference type="AlphaFoldDB" id="A0A1G2JAB9"/>
<evidence type="ECO:0000256" key="2">
    <source>
        <dbReference type="ARBA" id="ARBA00022980"/>
    </source>
</evidence>
<dbReference type="STRING" id="1802229.A2401_02890"/>
<gene>
    <name evidence="7" type="ORF">A2401_02890</name>
</gene>
<dbReference type="InterPro" id="IPR036373">
    <property type="entry name" value="Ribosomal_bL17_sf"/>
</dbReference>
<dbReference type="NCBIfam" id="TIGR00059">
    <property type="entry name" value="L17"/>
    <property type="match status" value="1"/>
</dbReference>
<evidence type="ECO:0000256" key="4">
    <source>
        <dbReference type="ARBA" id="ARBA00035494"/>
    </source>
</evidence>
<accession>A0A1G2JAB9</accession>
<keyword evidence="2 5" id="KW-0689">Ribosomal protein</keyword>
<comment type="caution">
    <text evidence="7">The sequence shown here is derived from an EMBL/GenBank/DDBJ whole genome shotgun (WGS) entry which is preliminary data.</text>
</comment>
<dbReference type="InterPro" id="IPR000456">
    <property type="entry name" value="Ribosomal_bL17"/>
</dbReference>
<sequence>MKIGPRKALIRTLVNSFFLHGKIKTTEAKAKELRPVAEKMITRAKINTIANQRLLAQKLTPAMVKKIFAEIAPQYKDRQGGYTRITKLGPRNSDSARMAIIELVK</sequence>
<dbReference type="Gene3D" id="3.90.1030.10">
    <property type="entry name" value="Ribosomal protein L17"/>
    <property type="match status" value="1"/>
</dbReference>
<comment type="similarity">
    <text evidence="1 5">Belongs to the bacterial ribosomal protein bL17 family.</text>
</comment>
<evidence type="ECO:0000313" key="7">
    <source>
        <dbReference type="EMBL" id="OGZ83923.1"/>
    </source>
</evidence>
<evidence type="ECO:0000256" key="1">
    <source>
        <dbReference type="ARBA" id="ARBA00008777"/>
    </source>
</evidence>
<evidence type="ECO:0000313" key="8">
    <source>
        <dbReference type="Proteomes" id="UP000177751"/>
    </source>
</evidence>
<dbReference type="PROSITE" id="PS01167">
    <property type="entry name" value="RIBOSOMAL_L17"/>
    <property type="match status" value="1"/>
</dbReference>
<evidence type="ECO:0000256" key="5">
    <source>
        <dbReference type="RuleBase" id="RU000660"/>
    </source>
</evidence>
<reference evidence="7 8" key="1">
    <citation type="journal article" date="2016" name="Nat. Commun.">
        <title>Thousands of microbial genomes shed light on interconnected biogeochemical processes in an aquifer system.</title>
        <authorList>
            <person name="Anantharaman K."/>
            <person name="Brown C.T."/>
            <person name="Hug L.A."/>
            <person name="Sharon I."/>
            <person name="Castelle C.J."/>
            <person name="Probst A.J."/>
            <person name="Thomas B.C."/>
            <person name="Singh A."/>
            <person name="Wilkins M.J."/>
            <person name="Karaoz U."/>
            <person name="Brodie E.L."/>
            <person name="Williams K.H."/>
            <person name="Hubbard S.S."/>
            <person name="Banfield J.F."/>
        </authorList>
    </citation>
    <scope>NUCLEOTIDE SEQUENCE [LARGE SCALE GENOMIC DNA]</scope>
</reference>
<dbReference type="GO" id="GO:0003735">
    <property type="term" value="F:structural constituent of ribosome"/>
    <property type="evidence" value="ECO:0007669"/>
    <property type="project" value="InterPro"/>
</dbReference>
<dbReference type="InterPro" id="IPR047859">
    <property type="entry name" value="Ribosomal_bL17_CS"/>
</dbReference>
<dbReference type="Pfam" id="PF01196">
    <property type="entry name" value="Ribosomal_L17"/>
    <property type="match status" value="1"/>
</dbReference>
<dbReference type="PANTHER" id="PTHR14413">
    <property type="entry name" value="RIBOSOMAL PROTEIN L17"/>
    <property type="match status" value="1"/>
</dbReference>
<dbReference type="GO" id="GO:0022625">
    <property type="term" value="C:cytosolic large ribosomal subunit"/>
    <property type="evidence" value="ECO:0007669"/>
    <property type="project" value="TreeGrafter"/>
</dbReference>
<keyword evidence="3 5" id="KW-0687">Ribonucleoprotein</keyword>
<dbReference type="Proteomes" id="UP000177751">
    <property type="component" value="Unassembled WGS sequence"/>
</dbReference>